<name>A0A840RY30_9BURK</name>
<sequence length="227" mass="23978">MRRLFARNGPFSAGTEVVMIVWQPAGASPLHPTPFSLLRQRKGGKRKATPDACAPGCARGSLWCSKARPGAERTPFAALTALERPRRVSSRGALTRAGLSFCAPRLGIGGPPNSQQPNNPSFNQSRRFAGSPMRCREAQEIGAACDSTPTHLDRRGRSSAVSAANGARSAPWPQAPSIAGNPWAKPRGCASGSPFSFPHFSLATQREMGSGCGVEDPTGSHLGTQYL</sequence>
<gene>
    <name evidence="2" type="ORF">HNQ51_000900</name>
</gene>
<proteinExistence type="predicted"/>
<accession>A0A840RY30</accession>
<dbReference type="AlphaFoldDB" id="A0A840RY30"/>
<feature type="region of interest" description="Disordered" evidence="1">
    <location>
        <begin position="146"/>
        <end position="185"/>
    </location>
</feature>
<comment type="caution">
    <text evidence="2">The sequence shown here is derived from an EMBL/GenBank/DDBJ whole genome shotgun (WGS) entry which is preliminary data.</text>
</comment>
<evidence type="ECO:0000256" key="1">
    <source>
        <dbReference type="SAM" id="MobiDB-lite"/>
    </source>
</evidence>
<feature type="region of interest" description="Disordered" evidence="1">
    <location>
        <begin position="208"/>
        <end position="227"/>
    </location>
</feature>
<dbReference type="EMBL" id="JACHHO010000001">
    <property type="protein sequence ID" value="MBB5203607.1"/>
    <property type="molecule type" value="Genomic_DNA"/>
</dbReference>
<feature type="compositionally biased region" description="Low complexity" evidence="1">
    <location>
        <begin position="111"/>
        <end position="125"/>
    </location>
</feature>
<organism evidence="2 3">
    <name type="scientific">Inhella inkyongensis</name>
    <dbReference type="NCBI Taxonomy" id="392593"/>
    <lineage>
        <taxon>Bacteria</taxon>
        <taxon>Pseudomonadati</taxon>
        <taxon>Pseudomonadota</taxon>
        <taxon>Betaproteobacteria</taxon>
        <taxon>Burkholderiales</taxon>
        <taxon>Sphaerotilaceae</taxon>
        <taxon>Inhella</taxon>
    </lineage>
</organism>
<evidence type="ECO:0000313" key="2">
    <source>
        <dbReference type="EMBL" id="MBB5203607.1"/>
    </source>
</evidence>
<dbReference type="Proteomes" id="UP000554837">
    <property type="component" value="Unassembled WGS sequence"/>
</dbReference>
<keyword evidence="3" id="KW-1185">Reference proteome</keyword>
<evidence type="ECO:0000313" key="3">
    <source>
        <dbReference type="Proteomes" id="UP000554837"/>
    </source>
</evidence>
<feature type="region of interest" description="Disordered" evidence="1">
    <location>
        <begin position="105"/>
        <end position="133"/>
    </location>
</feature>
<reference evidence="2 3" key="1">
    <citation type="submission" date="2020-08" db="EMBL/GenBank/DDBJ databases">
        <title>Genomic Encyclopedia of Type Strains, Phase IV (KMG-IV): sequencing the most valuable type-strain genomes for metagenomic binning, comparative biology and taxonomic classification.</title>
        <authorList>
            <person name="Goeker M."/>
        </authorList>
    </citation>
    <scope>NUCLEOTIDE SEQUENCE [LARGE SCALE GENOMIC DNA]</scope>
    <source>
        <strain evidence="2 3">DSM 23958</strain>
    </source>
</reference>
<protein>
    <submittedName>
        <fullName evidence="2">Uncharacterized protein</fullName>
    </submittedName>
</protein>